<dbReference type="EMBL" id="JASSZA010000001">
    <property type="protein sequence ID" value="KAK2120881.1"/>
    <property type="molecule type" value="Genomic_DNA"/>
</dbReference>
<feature type="region of interest" description="Disordered" evidence="1">
    <location>
        <begin position="1"/>
        <end position="27"/>
    </location>
</feature>
<evidence type="ECO:0000313" key="2">
    <source>
        <dbReference type="EMBL" id="KAK2120881.1"/>
    </source>
</evidence>
<reference evidence="2 3" key="1">
    <citation type="submission" date="2023-05" db="EMBL/GenBank/DDBJ databases">
        <title>B98-5 Cell Line De Novo Hybrid Assembly: An Optical Mapping Approach.</title>
        <authorList>
            <person name="Kananen K."/>
            <person name="Auerbach J.A."/>
            <person name="Kautto E."/>
            <person name="Blachly J.S."/>
        </authorList>
    </citation>
    <scope>NUCLEOTIDE SEQUENCE [LARGE SCALE GENOMIC DNA]</scope>
    <source>
        <strain evidence="2">B95-8</strain>
        <tissue evidence="2">Cell line</tissue>
    </source>
</reference>
<organism evidence="2 3">
    <name type="scientific">Saguinus oedipus</name>
    <name type="common">Cotton-top tamarin</name>
    <name type="synonym">Oedipomidas oedipus</name>
    <dbReference type="NCBI Taxonomy" id="9490"/>
    <lineage>
        <taxon>Eukaryota</taxon>
        <taxon>Metazoa</taxon>
        <taxon>Chordata</taxon>
        <taxon>Craniata</taxon>
        <taxon>Vertebrata</taxon>
        <taxon>Euteleostomi</taxon>
        <taxon>Mammalia</taxon>
        <taxon>Eutheria</taxon>
        <taxon>Euarchontoglires</taxon>
        <taxon>Primates</taxon>
        <taxon>Haplorrhini</taxon>
        <taxon>Platyrrhini</taxon>
        <taxon>Cebidae</taxon>
        <taxon>Callitrichinae</taxon>
        <taxon>Saguinus</taxon>
    </lineage>
</organism>
<evidence type="ECO:0000313" key="3">
    <source>
        <dbReference type="Proteomes" id="UP001266305"/>
    </source>
</evidence>
<keyword evidence="3" id="KW-1185">Reference proteome</keyword>
<evidence type="ECO:0000256" key="1">
    <source>
        <dbReference type="SAM" id="MobiDB-lite"/>
    </source>
</evidence>
<sequence>GCQQPQPVRKHTESQDLSPQQAGHTLQPQAVGWRTVEGPASVAPDPPKKPE</sequence>
<comment type="caution">
    <text evidence="2">The sequence shown here is derived from an EMBL/GenBank/DDBJ whole genome shotgun (WGS) entry which is preliminary data.</text>
</comment>
<feature type="region of interest" description="Disordered" evidence="1">
    <location>
        <begin position="32"/>
        <end position="51"/>
    </location>
</feature>
<feature type="non-terminal residue" evidence="2">
    <location>
        <position position="1"/>
    </location>
</feature>
<name>A0ABQ9WGX1_SAGOE</name>
<feature type="compositionally biased region" description="Polar residues" evidence="1">
    <location>
        <begin position="15"/>
        <end position="27"/>
    </location>
</feature>
<protein>
    <submittedName>
        <fullName evidence="2">Uncharacterized protein</fullName>
    </submittedName>
</protein>
<accession>A0ABQ9WGX1</accession>
<proteinExistence type="predicted"/>
<feature type="non-terminal residue" evidence="2">
    <location>
        <position position="51"/>
    </location>
</feature>
<gene>
    <name evidence="2" type="ORF">P7K49_002267</name>
</gene>
<dbReference type="Proteomes" id="UP001266305">
    <property type="component" value="Unassembled WGS sequence"/>
</dbReference>